<protein>
    <submittedName>
        <fullName evidence="2">Uncharacterized protein</fullName>
    </submittedName>
</protein>
<evidence type="ECO:0000313" key="2">
    <source>
        <dbReference type="EMBL" id="WWQ60998.1"/>
    </source>
</evidence>
<accession>A0AAX4L1B0</accession>
<dbReference type="AlphaFoldDB" id="A0AAX4L1B0"/>
<name>A0AAX4L1B0_9CREN</name>
<dbReference type="GeneID" id="89335631"/>
<proteinExistence type="predicted"/>
<dbReference type="RefSeq" id="WP_338602648.1">
    <property type="nucleotide sequence ID" value="NZ_CP146016.1"/>
</dbReference>
<sequence length="111" mass="13183">MMLEDLIQQLTRVIEKLIKGEELTEDERLFAVALFEAVINHMKDYDNCVNKLSEITKKANECENMFKEVDQKFKELKDYVDQSENKIREKLRELDNLIKILQANPRLLPKN</sequence>
<keyword evidence="1" id="KW-0175">Coiled coil</keyword>
<evidence type="ECO:0000256" key="1">
    <source>
        <dbReference type="SAM" id="Coils"/>
    </source>
</evidence>
<dbReference type="Proteomes" id="UP001432202">
    <property type="component" value="Chromosome"/>
</dbReference>
<feature type="coiled-coil region" evidence="1">
    <location>
        <begin position="52"/>
        <end position="104"/>
    </location>
</feature>
<gene>
    <name evidence="2" type="ORF">V6M85_02645</name>
</gene>
<reference evidence="2 3" key="1">
    <citation type="submission" date="2024-02" db="EMBL/GenBank/DDBJ databases">
        <title>STSV induces naive adaptation in Sulfolobus.</title>
        <authorList>
            <person name="Xiang X."/>
            <person name="Song M."/>
        </authorList>
    </citation>
    <scope>NUCLEOTIDE SEQUENCE [LARGE SCALE GENOMIC DNA]</scope>
    <source>
        <strain evidence="2 3">RT2</strain>
    </source>
</reference>
<keyword evidence="3" id="KW-1185">Reference proteome</keyword>
<evidence type="ECO:0000313" key="3">
    <source>
        <dbReference type="Proteomes" id="UP001432202"/>
    </source>
</evidence>
<organism evidence="2 3">
    <name type="scientific">Sulfolobus tengchongensis</name>
    <dbReference type="NCBI Taxonomy" id="207809"/>
    <lineage>
        <taxon>Archaea</taxon>
        <taxon>Thermoproteota</taxon>
        <taxon>Thermoprotei</taxon>
        <taxon>Sulfolobales</taxon>
        <taxon>Sulfolobaceae</taxon>
        <taxon>Sulfolobus</taxon>
    </lineage>
</organism>
<dbReference type="EMBL" id="CP146016">
    <property type="protein sequence ID" value="WWQ60998.1"/>
    <property type="molecule type" value="Genomic_DNA"/>
</dbReference>